<keyword evidence="12" id="KW-1185">Reference proteome</keyword>
<dbReference type="PANTHER" id="PTHR48020">
    <property type="entry name" value="PROTON MYO-INOSITOL COTRANSPORTER"/>
    <property type="match status" value="1"/>
</dbReference>
<accession>A0A8J4PVM2</accession>
<evidence type="ECO:0000256" key="8">
    <source>
        <dbReference type="SAM" id="MobiDB-lite"/>
    </source>
</evidence>
<comment type="similarity">
    <text evidence="2 7">Belongs to the major facilitator superfamily. Sugar transporter (TC 2.A.1.1) family.</text>
</comment>
<evidence type="ECO:0000313" key="12">
    <source>
        <dbReference type="Proteomes" id="UP000695562"/>
    </source>
</evidence>
<comment type="caution">
    <text evidence="11">The sequence shown here is derived from an EMBL/GenBank/DDBJ whole genome shotgun (WGS) entry which is preliminary data.</text>
</comment>
<evidence type="ECO:0000256" key="2">
    <source>
        <dbReference type="ARBA" id="ARBA00010992"/>
    </source>
</evidence>
<feature type="transmembrane region" description="Helical" evidence="9">
    <location>
        <begin position="325"/>
        <end position="346"/>
    </location>
</feature>
<dbReference type="PRINTS" id="PR00171">
    <property type="entry name" value="SUGRTRNSPORT"/>
</dbReference>
<feature type="compositionally biased region" description="Low complexity" evidence="8">
    <location>
        <begin position="21"/>
        <end position="41"/>
    </location>
</feature>
<feature type="transmembrane region" description="Helical" evidence="9">
    <location>
        <begin position="284"/>
        <end position="305"/>
    </location>
</feature>
<dbReference type="PROSITE" id="PS00216">
    <property type="entry name" value="SUGAR_TRANSPORT_1"/>
    <property type="match status" value="1"/>
</dbReference>
<evidence type="ECO:0000256" key="4">
    <source>
        <dbReference type="ARBA" id="ARBA00022692"/>
    </source>
</evidence>
<reference evidence="11" key="1">
    <citation type="submission" date="2020-01" db="EMBL/GenBank/DDBJ databases">
        <title>Development of genomics and gene disruption for Polysphondylium violaceum indicates a role for the polyketide synthase stlB in stalk morphogenesis.</title>
        <authorList>
            <person name="Narita B."/>
            <person name="Kawabe Y."/>
            <person name="Kin K."/>
            <person name="Saito T."/>
            <person name="Gibbs R."/>
            <person name="Kuspa A."/>
            <person name="Muzny D."/>
            <person name="Queller D."/>
            <person name="Richards S."/>
            <person name="Strassman J."/>
            <person name="Sucgang R."/>
            <person name="Worley K."/>
            <person name="Schaap P."/>
        </authorList>
    </citation>
    <scope>NUCLEOTIDE SEQUENCE</scope>
    <source>
        <strain evidence="11">QSvi11</strain>
    </source>
</reference>
<sequence>MDNQVNDEKQPLTKAVDGIVTTSKSTTTTTTTSNSSSNNNKKFNAYSNNRYSTAVSSSSSFTRLAIFKLTLVNICGGLTFGYNTGVIAGVLNLDQWKSESEVDRGLLTCSILIGAMFGSIIGGIVIERLGRKLPILFVAVLTIIGALGSSFVPPLWPLLIFRVILGLGVGICGVVCPTYVSEMATPEKKGSLGTLFQIAITVGIFVSDVLGFAFKSAIYNYRWMFGFGAIPGALLLITYFFVPESSKWIQKKSQQRNSFLLVNSKNSRNEMGLKVLLSKSIGRFSLFIGVVLAINNQLTGINAFMFFSPSIFESAGITNGNSPMIATIFLVGWNVITTLISTFLIDRIGRRKLMLIGTLVMSTSCIILAILNLLIKGTALGVMSIILLFIFIAGFEASAGPLFWILVIEIFPVEMREIGSSILNAIQWIFNITLSFSFLSLVSLIGQSAIFFIFGGFGVLCLIFMYIYLPETKQDDDDDDDDR</sequence>
<comment type="subcellular location">
    <subcellularLocation>
        <location evidence="1">Membrane</location>
        <topology evidence="1">Multi-pass membrane protein</topology>
    </subcellularLocation>
</comment>
<evidence type="ECO:0000256" key="9">
    <source>
        <dbReference type="SAM" id="Phobius"/>
    </source>
</evidence>
<organism evidence="11 12">
    <name type="scientific">Polysphondylium violaceum</name>
    <dbReference type="NCBI Taxonomy" id="133409"/>
    <lineage>
        <taxon>Eukaryota</taxon>
        <taxon>Amoebozoa</taxon>
        <taxon>Evosea</taxon>
        <taxon>Eumycetozoa</taxon>
        <taxon>Dictyostelia</taxon>
        <taxon>Dictyosteliales</taxon>
        <taxon>Dictyosteliaceae</taxon>
        <taxon>Polysphondylium</taxon>
    </lineage>
</organism>
<feature type="transmembrane region" description="Helical" evidence="9">
    <location>
        <begin position="353"/>
        <end position="375"/>
    </location>
</feature>
<dbReference type="NCBIfam" id="TIGR00879">
    <property type="entry name" value="SP"/>
    <property type="match status" value="1"/>
</dbReference>
<gene>
    <name evidence="11" type="ORF">CYY_005789</name>
</gene>
<feature type="transmembrane region" description="Helical" evidence="9">
    <location>
        <begin position="158"/>
        <end position="180"/>
    </location>
</feature>
<dbReference type="InterPro" id="IPR020846">
    <property type="entry name" value="MFS_dom"/>
</dbReference>
<dbReference type="SUPFAM" id="SSF103473">
    <property type="entry name" value="MFS general substrate transporter"/>
    <property type="match status" value="1"/>
</dbReference>
<feature type="transmembrane region" description="Helical" evidence="9">
    <location>
        <begin position="133"/>
        <end position="152"/>
    </location>
</feature>
<dbReference type="InterPro" id="IPR003663">
    <property type="entry name" value="Sugar/inositol_transpt"/>
</dbReference>
<evidence type="ECO:0000256" key="3">
    <source>
        <dbReference type="ARBA" id="ARBA00022448"/>
    </source>
</evidence>
<feature type="transmembrane region" description="Helical" evidence="9">
    <location>
        <begin position="451"/>
        <end position="469"/>
    </location>
</feature>
<keyword evidence="5 9" id="KW-1133">Transmembrane helix</keyword>
<dbReference type="AlphaFoldDB" id="A0A8J4PVM2"/>
<feature type="transmembrane region" description="Helical" evidence="9">
    <location>
        <begin position="192"/>
        <end position="214"/>
    </location>
</feature>
<dbReference type="Pfam" id="PF00083">
    <property type="entry name" value="Sugar_tr"/>
    <property type="match status" value="1"/>
</dbReference>
<name>A0A8J4PVM2_9MYCE</name>
<evidence type="ECO:0000256" key="1">
    <source>
        <dbReference type="ARBA" id="ARBA00004141"/>
    </source>
</evidence>
<feature type="transmembrane region" description="Helical" evidence="9">
    <location>
        <begin position="71"/>
        <end position="93"/>
    </location>
</feature>
<feature type="transmembrane region" description="Helical" evidence="9">
    <location>
        <begin position="381"/>
        <end position="407"/>
    </location>
</feature>
<dbReference type="InterPro" id="IPR050814">
    <property type="entry name" value="Myo-inositol_Transporter"/>
</dbReference>
<feature type="transmembrane region" description="Helical" evidence="9">
    <location>
        <begin position="220"/>
        <end position="242"/>
    </location>
</feature>
<dbReference type="InterPro" id="IPR005828">
    <property type="entry name" value="MFS_sugar_transport-like"/>
</dbReference>
<dbReference type="GO" id="GO:0016020">
    <property type="term" value="C:membrane"/>
    <property type="evidence" value="ECO:0007669"/>
    <property type="project" value="UniProtKB-SubCell"/>
</dbReference>
<proteinExistence type="inferred from homology"/>
<evidence type="ECO:0000259" key="10">
    <source>
        <dbReference type="PROSITE" id="PS50850"/>
    </source>
</evidence>
<evidence type="ECO:0000256" key="6">
    <source>
        <dbReference type="ARBA" id="ARBA00023136"/>
    </source>
</evidence>
<dbReference type="FunFam" id="1.20.1250.20:FF:000279">
    <property type="entry name" value="Major facilitator superfamily protein"/>
    <property type="match status" value="1"/>
</dbReference>
<dbReference type="Gene3D" id="1.20.1250.20">
    <property type="entry name" value="MFS general substrate transporter like domains"/>
    <property type="match status" value="2"/>
</dbReference>
<dbReference type="EMBL" id="AJWJ01000240">
    <property type="protein sequence ID" value="KAF2072894.1"/>
    <property type="molecule type" value="Genomic_DNA"/>
</dbReference>
<keyword evidence="4 9" id="KW-0812">Transmembrane</keyword>
<keyword evidence="6 9" id="KW-0472">Membrane</keyword>
<feature type="region of interest" description="Disordered" evidence="8">
    <location>
        <begin position="1"/>
        <end position="41"/>
    </location>
</feature>
<dbReference type="PROSITE" id="PS50850">
    <property type="entry name" value="MFS"/>
    <property type="match status" value="1"/>
</dbReference>
<protein>
    <recommendedName>
        <fullName evidence="10">Major facilitator superfamily (MFS) profile domain-containing protein</fullName>
    </recommendedName>
</protein>
<feature type="compositionally biased region" description="Basic and acidic residues" evidence="8">
    <location>
        <begin position="1"/>
        <end position="11"/>
    </location>
</feature>
<dbReference type="GO" id="GO:0022857">
    <property type="term" value="F:transmembrane transporter activity"/>
    <property type="evidence" value="ECO:0007669"/>
    <property type="project" value="InterPro"/>
</dbReference>
<dbReference type="OrthoDB" id="4142200at2759"/>
<keyword evidence="3 7" id="KW-0813">Transport</keyword>
<evidence type="ECO:0000313" key="11">
    <source>
        <dbReference type="EMBL" id="KAF2072894.1"/>
    </source>
</evidence>
<feature type="domain" description="Major facilitator superfamily (MFS) profile" evidence="10">
    <location>
        <begin position="69"/>
        <end position="473"/>
    </location>
</feature>
<feature type="transmembrane region" description="Helical" evidence="9">
    <location>
        <begin position="105"/>
        <end position="126"/>
    </location>
</feature>
<dbReference type="InterPro" id="IPR036259">
    <property type="entry name" value="MFS_trans_sf"/>
</dbReference>
<dbReference type="PANTHER" id="PTHR48020:SF12">
    <property type="entry name" value="PROTON MYO-INOSITOL COTRANSPORTER"/>
    <property type="match status" value="1"/>
</dbReference>
<evidence type="ECO:0000256" key="5">
    <source>
        <dbReference type="ARBA" id="ARBA00022989"/>
    </source>
</evidence>
<dbReference type="InterPro" id="IPR005829">
    <property type="entry name" value="Sugar_transporter_CS"/>
</dbReference>
<evidence type="ECO:0000256" key="7">
    <source>
        <dbReference type="RuleBase" id="RU003346"/>
    </source>
</evidence>
<dbReference type="PROSITE" id="PS00217">
    <property type="entry name" value="SUGAR_TRANSPORT_2"/>
    <property type="match status" value="1"/>
</dbReference>
<feature type="transmembrane region" description="Helical" evidence="9">
    <location>
        <begin position="428"/>
        <end position="445"/>
    </location>
</feature>
<dbReference type="Proteomes" id="UP000695562">
    <property type="component" value="Unassembled WGS sequence"/>
</dbReference>